<name>A0A0D0NHV7_9RHOB</name>
<dbReference type="Proteomes" id="UP000035100">
    <property type="component" value="Unassembled WGS sequence"/>
</dbReference>
<protein>
    <recommendedName>
        <fullName evidence="3">DNA repair protein MmcB-related protein</fullName>
    </recommendedName>
</protein>
<reference evidence="1 2" key="1">
    <citation type="submission" date="2013-01" db="EMBL/GenBank/DDBJ databases">
        <authorList>
            <person name="Fiebig A."/>
            <person name="Goeker M."/>
            <person name="Klenk H.-P.P."/>
        </authorList>
    </citation>
    <scope>NUCLEOTIDE SEQUENCE [LARGE SCALE GENOMIC DNA]</scope>
    <source>
        <strain evidence="1 2">DSM 24838</strain>
    </source>
</reference>
<dbReference type="SUPFAM" id="SSF52980">
    <property type="entry name" value="Restriction endonuclease-like"/>
    <property type="match status" value="1"/>
</dbReference>
<dbReference type="PIRSF" id="PIRSF031796">
    <property type="entry name" value="UPC031796"/>
    <property type="match status" value="1"/>
</dbReference>
<dbReference type="PATRIC" id="fig|1123501.6.peg.3510"/>
<accession>A0A0D0NHV7</accession>
<evidence type="ECO:0000313" key="1">
    <source>
        <dbReference type="EMBL" id="KIQ67930.1"/>
    </source>
</evidence>
<dbReference type="STRING" id="1123501.Wenmar_03384"/>
<dbReference type="InterPro" id="IPR009394">
    <property type="entry name" value="MmcB-like"/>
</dbReference>
<dbReference type="OrthoDB" id="5194526at2"/>
<organism evidence="1 2">
    <name type="scientific">Wenxinia marina DSM 24838</name>
    <dbReference type="NCBI Taxonomy" id="1123501"/>
    <lineage>
        <taxon>Bacteria</taxon>
        <taxon>Pseudomonadati</taxon>
        <taxon>Pseudomonadota</taxon>
        <taxon>Alphaproteobacteria</taxon>
        <taxon>Rhodobacterales</taxon>
        <taxon>Roseobacteraceae</taxon>
        <taxon>Wenxinia</taxon>
    </lineage>
</organism>
<proteinExistence type="predicted"/>
<dbReference type="RefSeq" id="WP_018302146.1">
    <property type="nucleotide sequence ID" value="NZ_KB902282.1"/>
</dbReference>
<evidence type="ECO:0000313" key="2">
    <source>
        <dbReference type="Proteomes" id="UP000035100"/>
    </source>
</evidence>
<dbReference type="AlphaFoldDB" id="A0A0D0NHV7"/>
<gene>
    <name evidence="1" type="ORF">Wenmar_03384</name>
</gene>
<dbReference type="EMBL" id="AONG01000018">
    <property type="protein sequence ID" value="KIQ67930.1"/>
    <property type="molecule type" value="Genomic_DNA"/>
</dbReference>
<dbReference type="InterPro" id="IPR011335">
    <property type="entry name" value="Restrct_endonuc-II-like"/>
</dbReference>
<evidence type="ECO:0008006" key="3">
    <source>
        <dbReference type="Google" id="ProtNLM"/>
    </source>
</evidence>
<sequence>MPDDSLLLPDAPVLTPGQRLARGVCRHLLGHDFVTVEELVPTPGLRVDVMALGPKGEIWVVECKSSRVDYTSDRKWQGYLDWCDRFFWAVDEAFPTDLLPEGTGLIIADGYDAEILRMGPETRLAGARRKVMLQKFARHAALRAQAARDPGVSLSAWG</sequence>
<comment type="caution">
    <text evidence="1">The sequence shown here is derived from an EMBL/GenBank/DDBJ whole genome shotgun (WGS) entry which is preliminary data.</text>
</comment>
<dbReference type="Pfam" id="PF06319">
    <property type="entry name" value="MmcB-like"/>
    <property type="match status" value="1"/>
</dbReference>
<dbReference type="eggNOG" id="COG5321">
    <property type="taxonomic scope" value="Bacteria"/>
</dbReference>
<keyword evidence="2" id="KW-1185">Reference proteome</keyword>